<dbReference type="InterPro" id="IPR005828">
    <property type="entry name" value="MFS_sugar_transport-like"/>
</dbReference>
<dbReference type="SUPFAM" id="SSF103473">
    <property type="entry name" value="MFS general substrate transporter"/>
    <property type="match status" value="1"/>
</dbReference>
<protein>
    <submittedName>
        <fullName evidence="9">Xylose transporter</fullName>
    </submittedName>
</protein>
<dbReference type="AlphaFoldDB" id="A0A1T3CR01"/>
<dbReference type="Proteomes" id="UP000191004">
    <property type="component" value="Unassembled WGS sequence"/>
</dbReference>
<dbReference type="InterPro" id="IPR020846">
    <property type="entry name" value="MFS_dom"/>
</dbReference>
<dbReference type="InterPro" id="IPR003663">
    <property type="entry name" value="Sugar/inositol_transpt"/>
</dbReference>
<dbReference type="PROSITE" id="PS50850">
    <property type="entry name" value="MFS"/>
    <property type="match status" value="1"/>
</dbReference>
<evidence type="ECO:0000256" key="5">
    <source>
        <dbReference type="ARBA" id="ARBA00022989"/>
    </source>
</evidence>
<feature type="domain" description="Major facilitator superfamily (MFS) profile" evidence="8">
    <location>
        <begin position="10"/>
        <end position="410"/>
    </location>
</feature>
<feature type="transmembrane region" description="Helical" evidence="7">
    <location>
        <begin position="246"/>
        <end position="263"/>
    </location>
</feature>
<keyword evidence="5 7" id="KW-1133">Transmembrane helix</keyword>
<dbReference type="Gene3D" id="1.20.1250.20">
    <property type="entry name" value="MFS general substrate transporter like domains"/>
    <property type="match status" value="2"/>
</dbReference>
<evidence type="ECO:0000313" key="9">
    <source>
        <dbReference type="EMBL" id="OPB43415.1"/>
    </source>
</evidence>
<evidence type="ECO:0000256" key="7">
    <source>
        <dbReference type="SAM" id="Phobius"/>
    </source>
</evidence>
<dbReference type="PANTHER" id="PTHR48022:SF54">
    <property type="entry name" value="GLUCOSE TRANSPORTER, PUTATIVE (AFU_ORTHOLOGUE AFUA_8G00890)-RELATED"/>
    <property type="match status" value="1"/>
</dbReference>
<comment type="similarity">
    <text evidence="2">Belongs to the major facilitator superfamily. Sugar transporter (TC 2.A.1.1) family.</text>
</comment>
<evidence type="ECO:0000256" key="6">
    <source>
        <dbReference type="ARBA" id="ARBA00023136"/>
    </source>
</evidence>
<dbReference type="PROSITE" id="PS00216">
    <property type="entry name" value="SUGAR_TRANSPORT_1"/>
    <property type="match status" value="2"/>
</dbReference>
<evidence type="ECO:0000256" key="3">
    <source>
        <dbReference type="ARBA" id="ARBA00022448"/>
    </source>
</evidence>
<dbReference type="PROSITE" id="PS00217">
    <property type="entry name" value="SUGAR_TRANSPORT_2"/>
    <property type="match status" value="1"/>
</dbReference>
<feature type="transmembrane region" description="Helical" evidence="7">
    <location>
        <begin position="270"/>
        <end position="293"/>
    </location>
</feature>
<feature type="transmembrane region" description="Helical" evidence="7">
    <location>
        <begin position="213"/>
        <end position="234"/>
    </location>
</feature>
<dbReference type="GO" id="GO:0016020">
    <property type="term" value="C:membrane"/>
    <property type="evidence" value="ECO:0007669"/>
    <property type="project" value="UniProtKB-SubCell"/>
</dbReference>
<dbReference type="PRINTS" id="PR00171">
    <property type="entry name" value="SUGRTRNSPORT"/>
</dbReference>
<comment type="caution">
    <text evidence="9">The sequence shown here is derived from an EMBL/GenBank/DDBJ whole genome shotgun (WGS) entry which is preliminary data.</text>
</comment>
<evidence type="ECO:0000256" key="2">
    <source>
        <dbReference type="ARBA" id="ARBA00010992"/>
    </source>
</evidence>
<dbReference type="InterPro" id="IPR005829">
    <property type="entry name" value="Sugar_transporter_CS"/>
</dbReference>
<keyword evidence="6 7" id="KW-0472">Membrane</keyword>
<feature type="transmembrane region" description="Helical" evidence="7">
    <location>
        <begin position="52"/>
        <end position="71"/>
    </location>
</feature>
<name>A0A1T3CR01_9HYPO</name>
<feature type="transmembrane region" description="Helical" evidence="7">
    <location>
        <begin position="7"/>
        <end position="32"/>
    </location>
</feature>
<dbReference type="EMBL" id="LVVK01000009">
    <property type="protein sequence ID" value="OPB43415.1"/>
    <property type="molecule type" value="Genomic_DNA"/>
</dbReference>
<sequence>MYRIWNIYVLAAFGTIGGMIFGFEISSMSAWIGSDQYLQYFNHPNSSVQGGITASMSAGSFIGSLLSGWLADRIGRRLAIQIASVDWIIGAALQCSAQNVAHLVVGRIVSGLAIGITSSQCIVYLAELAPSRSRGRIVGIQQWSIDWDRWEECHDVLANLHAKGDRDNLEVLAELEEVREAARIAAESKEIGYLGLFTPKMWKRTVIGVSAQVWQQLLGGNVMLYYLVYIFNMAGMSGNAALTSSIIQYVIFLVTTGGVLFVIDRMGRRWLLIVGALICGVIHFVVGAIMAVYGHHVNSVDGNDILKWQISGPPAKAVIALCYIFVGVYGEPIRVTWAPGAWIYCGEVFPLKYRAKGVGLAAAGNWAFNLALAFFVPPAFTNIQWKAYMIFGTFCIAMVFHIYFMYPETVKKSLEEIDTLFESDIPAWRSAKAVGTFEEKVARAKEVGGLDDLKKQAKVNHKENV</sequence>
<dbReference type="GO" id="GO:0005351">
    <property type="term" value="F:carbohydrate:proton symporter activity"/>
    <property type="evidence" value="ECO:0007669"/>
    <property type="project" value="TreeGrafter"/>
</dbReference>
<dbReference type="PANTHER" id="PTHR48022">
    <property type="entry name" value="PLASTIDIC GLUCOSE TRANSPORTER 4"/>
    <property type="match status" value="1"/>
</dbReference>
<dbReference type="Pfam" id="PF00083">
    <property type="entry name" value="Sugar_tr"/>
    <property type="match status" value="2"/>
</dbReference>
<keyword evidence="10" id="KW-1185">Reference proteome</keyword>
<comment type="subcellular location">
    <subcellularLocation>
        <location evidence="1">Membrane</location>
        <topology evidence="1">Multi-pass membrane protein</topology>
    </subcellularLocation>
</comment>
<accession>A0A1T3CR01</accession>
<organism evidence="9 10">
    <name type="scientific">Trichoderma guizhouense</name>
    <dbReference type="NCBI Taxonomy" id="1491466"/>
    <lineage>
        <taxon>Eukaryota</taxon>
        <taxon>Fungi</taxon>
        <taxon>Dikarya</taxon>
        <taxon>Ascomycota</taxon>
        <taxon>Pezizomycotina</taxon>
        <taxon>Sordariomycetes</taxon>
        <taxon>Hypocreomycetidae</taxon>
        <taxon>Hypocreales</taxon>
        <taxon>Hypocreaceae</taxon>
        <taxon>Trichoderma</taxon>
    </lineage>
</organism>
<reference evidence="9 10" key="1">
    <citation type="submission" date="2016-04" db="EMBL/GenBank/DDBJ databases">
        <title>Multiple horizontal gene transfer events from other fungi enriched the ability of the initially mycotrophic fungus Trichoderma (Ascomycota) to feed on dead plant biomass.</title>
        <authorList>
            <person name="Atanasova L."/>
            <person name="Chenthamara K."/>
            <person name="Zhang J."/>
            <person name="Grujic M."/>
            <person name="Henrissat B."/>
            <person name="Kuo A."/>
            <person name="Aertz A."/>
            <person name="Salamov A."/>
            <person name="Lipzen A."/>
            <person name="Labutti K."/>
            <person name="Barry K."/>
            <person name="Miao Y."/>
            <person name="Rahimi M.J."/>
            <person name="Shen Q."/>
            <person name="Grigoriev I.V."/>
            <person name="Kubicek C.P."/>
            <person name="Druzhinina I.S."/>
        </authorList>
    </citation>
    <scope>NUCLEOTIDE SEQUENCE [LARGE SCALE GENOMIC DNA]</scope>
    <source>
        <strain evidence="9 10">NJAU 4742</strain>
    </source>
</reference>
<feature type="transmembrane region" description="Helical" evidence="7">
    <location>
        <begin position="358"/>
        <end position="376"/>
    </location>
</feature>
<keyword evidence="3" id="KW-0813">Transport</keyword>
<keyword evidence="4 7" id="KW-0812">Transmembrane</keyword>
<gene>
    <name evidence="9" type="ORF">A0O28_0106060</name>
</gene>
<evidence type="ECO:0000259" key="8">
    <source>
        <dbReference type="PROSITE" id="PS50850"/>
    </source>
</evidence>
<feature type="transmembrane region" description="Helical" evidence="7">
    <location>
        <begin position="388"/>
        <end position="406"/>
    </location>
</feature>
<dbReference type="OrthoDB" id="4142200at2759"/>
<dbReference type="InterPro" id="IPR036259">
    <property type="entry name" value="MFS_trans_sf"/>
</dbReference>
<dbReference type="InterPro" id="IPR050360">
    <property type="entry name" value="MFS_Sugar_Transporters"/>
</dbReference>
<evidence type="ECO:0000256" key="4">
    <source>
        <dbReference type="ARBA" id="ARBA00022692"/>
    </source>
</evidence>
<evidence type="ECO:0000256" key="1">
    <source>
        <dbReference type="ARBA" id="ARBA00004141"/>
    </source>
</evidence>
<evidence type="ECO:0000313" key="10">
    <source>
        <dbReference type="Proteomes" id="UP000191004"/>
    </source>
</evidence>
<proteinExistence type="inferred from homology"/>